<dbReference type="GO" id="GO:0009451">
    <property type="term" value="P:RNA modification"/>
    <property type="evidence" value="ECO:0007669"/>
    <property type="project" value="InterPro"/>
</dbReference>
<evidence type="ECO:0000313" key="4">
    <source>
        <dbReference type="Proteomes" id="UP001652623"/>
    </source>
</evidence>
<dbReference type="Proteomes" id="UP001652623">
    <property type="component" value="Chromosome 3"/>
</dbReference>
<evidence type="ECO:0000256" key="3">
    <source>
        <dbReference type="PROSITE-ProRule" id="PRU00708"/>
    </source>
</evidence>
<dbReference type="Gene3D" id="1.25.40.10">
    <property type="entry name" value="Tetratricopeptide repeat domain"/>
    <property type="match status" value="5"/>
</dbReference>
<dbReference type="KEGG" id="zju:107406097"/>
<dbReference type="SUPFAM" id="SSF48452">
    <property type="entry name" value="TPR-like"/>
    <property type="match status" value="1"/>
</dbReference>
<reference evidence="5" key="1">
    <citation type="submission" date="2025-08" db="UniProtKB">
        <authorList>
            <consortium name="RefSeq"/>
        </authorList>
    </citation>
    <scope>IDENTIFICATION</scope>
    <source>
        <tissue evidence="5">Seedling</tissue>
    </source>
</reference>
<keyword evidence="2" id="KW-0677">Repeat</keyword>
<dbReference type="InterPro" id="IPR046848">
    <property type="entry name" value="E_motif"/>
</dbReference>
<protein>
    <submittedName>
        <fullName evidence="5">Pentatricopeptide repeat-containing protein At4g02750</fullName>
    </submittedName>
</protein>
<dbReference type="NCBIfam" id="TIGR00756">
    <property type="entry name" value="PPR"/>
    <property type="match status" value="9"/>
</dbReference>
<gene>
    <name evidence="5" type="primary">LOC107406097</name>
</gene>
<feature type="repeat" description="PPR" evidence="3">
    <location>
        <begin position="65"/>
        <end position="99"/>
    </location>
</feature>
<feature type="repeat" description="PPR" evidence="3">
    <location>
        <begin position="259"/>
        <end position="293"/>
    </location>
</feature>
<sequence length="666" mass="74667">MNHSILNLLNRCQTCKSLKSIHAHLFVTGSVTSSDLVLNRLLRLYSRFGAIPYARKTFDEISQPNAFLWTALIYGYVENRQYEEAFSLFRRMHNYSVMPLNFTIASVLKGLARQTRVKDGEAICGFALKSGCGFDLVVHNAVIDLFMRCGKLDTARLVFEDMDERDVVSWNAMISGYASNGRVDIARQLFDSMPERNVISWTSMISGYVKSGDIVEAKFLFDKMPMKDSASLNVMISGYIDSGDIESARCLFEVMPDHDVGTWNLMITGFCKAGQFESAKNFFDRMSKRNVASWTIMLDGYMKTGDVNGARCLFDQIPEKNLVSWSTMIGGYARNSQPRNALEMFKNFKAQGIRPDETFILAIISACSQLGILDIAESIISDCEGTLNLSSLQVVTSLIDMYAKCGSIERAAQVFNRAYKKDLLCYSTMIAALANHGLGHEAISLFEEMKSTNIKPDGVSFLGVLSACNHGGHVNEGWRYFRQMKDEYGIHPSQRHYACVVDLLGRAGCLEEALNFICNMPVAPNSAVWGALLAACRVHCNVQMAEVAASELFKIEQTNSGNYILLSNIYAAAGRWDGVSKVRAMIREQRVRKNKGSSWIELGSEVHEFVMGDRSHSNLESIYLMLDLLRSDMKFLGYLIDHEGEEVILPSKWPPNIYSYNMLHDG</sequence>
<dbReference type="FunFam" id="1.25.40.10:FF:000333">
    <property type="entry name" value="Pentatricopeptide repeat-containing protein"/>
    <property type="match status" value="1"/>
</dbReference>
<dbReference type="Pfam" id="PF20431">
    <property type="entry name" value="E_motif"/>
    <property type="match status" value="1"/>
</dbReference>
<dbReference type="FunFam" id="1.25.40.10:FF:000184">
    <property type="entry name" value="Pentatricopeptide repeat-containing protein, chloroplastic"/>
    <property type="match status" value="1"/>
</dbReference>
<dbReference type="InterPro" id="IPR046960">
    <property type="entry name" value="PPR_At4g14850-like_plant"/>
</dbReference>
<feature type="repeat" description="PPR" evidence="3">
    <location>
        <begin position="228"/>
        <end position="258"/>
    </location>
</feature>
<name>A0A6P3ZSK3_ZIZJJ</name>
<dbReference type="PANTHER" id="PTHR47926">
    <property type="entry name" value="PENTATRICOPEPTIDE REPEAT-CONTAINING PROTEIN"/>
    <property type="match status" value="1"/>
</dbReference>
<comment type="similarity">
    <text evidence="1">Belongs to the PPR family. PCMP-H subfamily.</text>
</comment>
<dbReference type="InterPro" id="IPR011990">
    <property type="entry name" value="TPR-like_helical_dom_sf"/>
</dbReference>
<feature type="repeat" description="PPR" evidence="3">
    <location>
        <begin position="321"/>
        <end position="355"/>
    </location>
</feature>
<feature type="repeat" description="PPR" evidence="3">
    <location>
        <begin position="135"/>
        <end position="165"/>
    </location>
</feature>
<dbReference type="InterPro" id="IPR002885">
    <property type="entry name" value="PPR_rpt"/>
</dbReference>
<dbReference type="RefSeq" id="XP_015868676.2">
    <property type="nucleotide sequence ID" value="XM_016013190.4"/>
</dbReference>
<evidence type="ECO:0000256" key="2">
    <source>
        <dbReference type="ARBA" id="ARBA00022737"/>
    </source>
</evidence>
<dbReference type="GO" id="GO:0003723">
    <property type="term" value="F:RNA binding"/>
    <property type="evidence" value="ECO:0007669"/>
    <property type="project" value="InterPro"/>
</dbReference>
<evidence type="ECO:0000256" key="1">
    <source>
        <dbReference type="ARBA" id="ARBA00006643"/>
    </source>
</evidence>
<dbReference type="GeneID" id="107406097"/>
<dbReference type="Pfam" id="PF01535">
    <property type="entry name" value="PPR"/>
    <property type="match status" value="7"/>
</dbReference>
<dbReference type="AlphaFoldDB" id="A0A6P3ZSK3"/>
<organism evidence="4 5">
    <name type="scientific">Ziziphus jujuba</name>
    <name type="common">Chinese jujube</name>
    <name type="synonym">Ziziphus sativa</name>
    <dbReference type="NCBI Taxonomy" id="326968"/>
    <lineage>
        <taxon>Eukaryota</taxon>
        <taxon>Viridiplantae</taxon>
        <taxon>Streptophyta</taxon>
        <taxon>Embryophyta</taxon>
        <taxon>Tracheophyta</taxon>
        <taxon>Spermatophyta</taxon>
        <taxon>Magnoliopsida</taxon>
        <taxon>eudicotyledons</taxon>
        <taxon>Gunneridae</taxon>
        <taxon>Pentapetalae</taxon>
        <taxon>rosids</taxon>
        <taxon>fabids</taxon>
        <taxon>Rosales</taxon>
        <taxon>Rhamnaceae</taxon>
        <taxon>Paliureae</taxon>
        <taxon>Ziziphus</taxon>
    </lineage>
</organism>
<feature type="repeat" description="PPR" evidence="3">
    <location>
        <begin position="422"/>
        <end position="456"/>
    </location>
</feature>
<evidence type="ECO:0000313" key="5">
    <source>
        <dbReference type="RefSeq" id="XP_015868676.2"/>
    </source>
</evidence>
<keyword evidence="4" id="KW-1185">Reference proteome</keyword>
<proteinExistence type="inferred from homology"/>
<dbReference type="SMR" id="A0A6P3ZSK3"/>
<accession>A0A6P3ZSK3</accession>
<dbReference type="PROSITE" id="PS51375">
    <property type="entry name" value="PPR"/>
    <property type="match status" value="7"/>
</dbReference>
<dbReference type="Pfam" id="PF13041">
    <property type="entry name" value="PPR_2"/>
    <property type="match status" value="3"/>
</dbReference>
<feature type="repeat" description="PPR" evidence="3">
    <location>
        <begin position="166"/>
        <end position="200"/>
    </location>
</feature>